<sequence length="339" mass="37290">MWAPPGIAVHVEETQVERFSARVRGLDVAVADVAVHAPLIYARCARGDDARELVDHARRAFAHGRIRAHRIYTLQHCCLDPAWIVHSRCVHELRHHGNPVFRVVAYPNTLQPKMTALLASNGIATHPTQHTHELHVVLHSAQSSLTHFGVVLRSPVDEATPNDDAIPHTRAAAPCRAYFKMQESLQYASLARDDLALDIGASPGGWTEALLAHGARVVAVDPGDLTIDVADRPVVHIPMLLEDAMPQLEAMPETFALCVCDINVRVQPMARLILAVAHRLRPGARVILTLKLGKKPTAAAVTQAVEDVQAILAGHFDAFQVRWLHANTQNERTLFAIKR</sequence>
<dbReference type="PANTHER" id="PTHR37524:SF2">
    <property type="entry name" value="RIBOSOMAL RNA METHYLTRANSFERASE FTSJ DOMAIN-CONTAINING PROTEIN"/>
    <property type="match status" value="1"/>
</dbReference>
<dbReference type="EMBL" id="DAKRPA010000035">
    <property type="protein sequence ID" value="DBA02145.1"/>
    <property type="molecule type" value="Genomic_DNA"/>
</dbReference>
<dbReference type="SUPFAM" id="SSF53335">
    <property type="entry name" value="S-adenosyl-L-methionine-dependent methyltransferases"/>
    <property type="match status" value="1"/>
</dbReference>
<dbReference type="InterPro" id="IPR029063">
    <property type="entry name" value="SAM-dependent_MTases_sf"/>
</dbReference>
<feature type="domain" description="Ribosomal RNA methyltransferase FtsJ" evidence="1">
    <location>
        <begin position="175"/>
        <end position="264"/>
    </location>
</feature>
<protein>
    <recommendedName>
        <fullName evidence="1">Ribosomal RNA methyltransferase FtsJ domain-containing protein</fullName>
    </recommendedName>
</protein>
<evidence type="ECO:0000259" key="1">
    <source>
        <dbReference type="Pfam" id="PF01728"/>
    </source>
</evidence>
<dbReference type="Pfam" id="PF01728">
    <property type="entry name" value="FtsJ"/>
    <property type="match status" value="1"/>
</dbReference>
<dbReference type="GO" id="GO:0008168">
    <property type="term" value="F:methyltransferase activity"/>
    <property type="evidence" value="ECO:0007669"/>
    <property type="project" value="InterPro"/>
</dbReference>
<dbReference type="CDD" id="cd02440">
    <property type="entry name" value="AdoMet_MTases"/>
    <property type="match status" value="1"/>
</dbReference>
<gene>
    <name evidence="2" type="ORF">N0F65_004780</name>
</gene>
<evidence type="ECO:0000313" key="3">
    <source>
        <dbReference type="Proteomes" id="UP001146120"/>
    </source>
</evidence>
<organism evidence="2 3">
    <name type="scientific">Lagenidium giganteum</name>
    <dbReference type="NCBI Taxonomy" id="4803"/>
    <lineage>
        <taxon>Eukaryota</taxon>
        <taxon>Sar</taxon>
        <taxon>Stramenopiles</taxon>
        <taxon>Oomycota</taxon>
        <taxon>Peronosporomycetes</taxon>
        <taxon>Pythiales</taxon>
        <taxon>Pythiaceae</taxon>
    </lineage>
</organism>
<dbReference type="GO" id="GO:0032259">
    <property type="term" value="P:methylation"/>
    <property type="evidence" value="ECO:0007669"/>
    <property type="project" value="InterPro"/>
</dbReference>
<keyword evidence="3" id="KW-1185">Reference proteome</keyword>
<evidence type="ECO:0000313" key="2">
    <source>
        <dbReference type="EMBL" id="DBA02145.1"/>
    </source>
</evidence>
<dbReference type="AlphaFoldDB" id="A0AAV2Z8D0"/>
<accession>A0AAV2Z8D0</accession>
<dbReference type="PANTHER" id="PTHR37524">
    <property type="entry name" value="RIBOSOMAL RNA LARGE SUBUNIT METHYLTRANSFERASE M"/>
    <property type="match status" value="1"/>
</dbReference>
<comment type="caution">
    <text evidence="2">The sequence shown here is derived from an EMBL/GenBank/DDBJ whole genome shotgun (WGS) entry which is preliminary data.</text>
</comment>
<reference evidence="2" key="2">
    <citation type="journal article" date="2023" name="Microbiol Resour">
        <title>Decontamination and Annotation of the Draft Genome Sequence of the Oomycete Lagenidium giganteum ARSEF 373.</title>
        <authorList>
            <person name="Morgan W.R."/>
            <person name="Tartar A."/>
        </authorList>
    </citation>
    <scope>NUCLEOTIDE SEQUENCE</scope>
    <source>
        <strain evidence="2">ARSEF 373</strain>
    </source>
</reference>
<dbReference type="Gene3D" id="3.40.50.150">
    <property type="entry name" value="Vaccinia Virus protein VP39"/>
    <property type="match status" value="1"/>
</dbReference>
<proteinExistence type="predicted"/>
<dbReference type="Proteomes" id="UP001146120">
    <property type="component" value="Unassembled WGS sequence"/>
</dbReference>
<dbReference type="InterPro" id="IPR002877">
    <property type="entry name" value="RNA_MeTrfase_FtsJ_dom"/>
</dbReference>
<name>A0AAV2Z8D0_9STRA</name>
<reference evidence="2" key="1">
    <citation type="submission" date="2022-11" db="EMBL/GenBank/DDBJ databases">
        <authorList>
            <person name="Morgan W.R."/>
            <person name="Tartar A."/>
        </authorList>
    </citation>
    <scope>NUCLEOTIDE SEQUENCE</scope>
    <source>
        <strain evidence="2">ARSEF 373</strain>
    </source>
</reference>